<dbReference type="CDD" id="cd04455">
    <property type="entry name" value="S1_NusA"/>
    <property type="match status" value="1"/>
</dbReference>
<dbReference type="InterPro" id="IPR058582">
    <property type="entry name" value="KH_NusA_2nd"/>
</dbReference>
<dbReference type="Gene3D" id="2.40.50.140">
    <property type="entry name" value="Nucleic acid-binding proteins"/>
    <property type="match status" value="1"/>
</dbReference>
<name>A0A840SI66_9SPIR</name>
<dbReference type="SMART" id="SM00322">
    <property type="entry name" value="KH"/>
    <property type="match status" value="1"/>
</dbReference>
<dbReference type="InterPro" id="IPR009019">
    <property type="entry name" value="KH_sf_prok-type"/>
</dbReference>
<dbReference type="PROSITE" id="PS50126">
    <property type="entry name" value="S1"/>
    <property type="match status" value="1"/>
</dbReference>
<dbReference type="InterPro" id="IPR025249">
    <property type="entry name" value="TF_NusA_KH_1st"/>
</dbReference>
<dbReference type="Pfam" id="PF00575">
    <property type="entry name" value="S1"/>
    <property type="match status" value="1"/>
</dbReference>
<protein>
    <recommendedName>
        <fullName evidence="7">Transcription termination/antitermination protein NusA</fullName>
    </recommendedName>
</protein>
<feature type="domain" description="S1 motif" evidence="9">
    <location>
        <begin position="134"/>
        <end position="198"/>
    </location>
</feature>
<dbReference type="InterPro" id="IPR013735">
    <property type="entry name" value="TF_NusA_N"/>
</dbReference>
<evidence type="ECO:0000313" key="11">
    <source>
        <dbReference type="Proteomes" id="UP000578697"/>
    </source>
</evidence>
<evidence type="ECO:0000256" key="5">
    <source>
        <dbReference type="ARBA" id="ARBA00023015"/>
    </source>
</evidence>
<dbReference type="GO" id="GO:0003700">
    <property type="term" value="F:DNA-binding transcription factor activity"/>
    <property type="evidence" value="ECO:0007669"/>
    <property type="project" value="InterPro"/>
</dbReference>
<dbReference type="NCBIfam" id="TIGR01953">
    <property type="entry name" value="NusA"/>
    <property type="match status" value="1"/>
</dbReference>
<dbReference type="HAMAP" id="MF_00945_B">
    <property type="entry name" value="NusA_B"/>
    <property type="match status" value="1"/>
</dbReference>
<dbReference type="InterPro" id="IPR010213">
    <property type="entry name" value="TF_NusA"/>
</dbReference>
<dbReference type="InterPro" id="IPR003029">
    <property type="entry name" value="S1_domain"/>
</dbReference>
<dbReference type="GO" id="GO:0005829">
    <property type="term" value="C:cytosol"/>
    <property type="evidence" value="ECO:0007669"/>
    <property type="project" value="TreeGrafter"/>
</dbReference>
<dbReference type="FunFam" id="3.30.300.20:FF:000002">
    <property type="entry name" value="Transcription termination/antitermination protein NusA"/>
    <property type="match status" value="1"/>
</dbReference>
<dbReference type="CDD" id="cd02134">
    <property type="entry name" value="KH-II_NusA_rpt1"/>
    <property type="match status" value="1"/>
</dbReference>
<keyword evidence="4 7" id="KW-0694">RNA-binding</keyword>
<sequence length="485" mass="54026">MSEMADAIRALAAEKGLSEDSIRQTVENTIKAAYKKTFGTSDNCIVKFADDMSDVTVYSRKTIVDGVYDPSQEIELEEALKLSSECEIGDEIDILVDPHDFERSAVTTGKQMAHQGFNERYKDNLYNEYKDKVGQIIIGYYQRERNGNIFVDLGKVEGMLPVKFQSPRETYSKNDRIKALIVDIKKTNTGIQVILSRSDPKFVQDTIENEVPEISEGIVSVYKVVREAGYRSKIAVYSNKLDVDPVGACVGPKGVRIQAVIRELEGEKIDILKYDEDPHVFIKNALSPAEVTQVVIRDAEKKEALAIVPESSFSLAIGKQGQNVRLANRLCDWLIDVKTEEQAAELDLTESDTRKAAESLFNDAADDSYEEVTTVSQLPGVDQKIAALLKDAGIDDIEKFMAAVEDGSAIKVQGVNADDIEAINKIISENVEFEDEEEKTEDAVVESSEETQEEEGYFCPECGERITLDMTHCPKCGAEFVFEEE</sequence>
<dbReference type="Gene3D" id="3.30.1480.10">
    <property type="entry name" value="NusA, N-terminal domain"/>
    <property type="match status" value="1"/>
</dbReference>
<comment type="function">
    <text evidence="7">Participates in both transcription termination and antitermination.</text>
</comment>
<dbReference type="InterPro" id="IPR012340">
    <property type="entry name" value="NA-bd_OB-fold"/>
</dbReference>
<comment type="similarity">
    <text evidence="7">Belongs to the NusA family.</text>
</comment>
<proteinExistence type="inferred from homology"/>
<keyword evidence="2 7" id="KW-0963">Cytoplasm</keyword>
<dbReference type="InterPro" id="IPR004087">
    <property type="entry name" value="KH_dom"/>
</dbReference>
<dbReference type="RefSeq" id="WP_184653020.1">
    <property type="nucleotide sequence ID" value="NZ_JACHFR010000003.1"/>
</dbReference>
<comment type="subcellular location">
    <subcellularLocation>
        <location evidence="7">Cytoplasm</location>
    </subcellularLocation>
</comment>
<dbReference type="Pfam" id="PF13184">
    <property type="entry name" value="KH_NusA_1st"/>
    <property type="match status" value="1"/>
</dbReference>
<dbReference type="SUPFAM" id="SSF50249">
    <property type="entry name" value="Nucleic acid-binding proteins"/>
    <property type="match status" value="1"/>
</dbReference>
<feature type="region of interest" description="Disordered" evidence="8">
    <location>
        <begin position="435"/>
        <end position="456"/>
    </location>
</feature>
<dbReference type="CDD" id="cd22529">
    <property type="entry name" value="KH-II_NusA_rpt2"/>
    <property type="match status" value="1"/>
</dbReference>
<dbReference type="Proteomes" id="UP000578697">
    <property type="component" value="Unassembled WGS sequence"/>
</dbReference>
<keyword evidence="3 7" id="KW-0889">Transcription antitermination</keyword>
<dbReference type="SUPFAM" id="SSF69705">
    <property type="entry name" value="Transcription factor NusA, N-terminal domain"/>
    <property type="match status" value="1"/>
</dbReference>
<comment type="subunit">
    <text evidence="7">Monomer. Binds directly to the core enzyme of the DNA-dependent RNA polymerase and to nascent RNA.</text>
</comment>
<keyword evidence="1 7" id="KW-0806">Transcription termination</keyword>
<dbReference type="Gene3D" id="3.30.300.20">
    <property type="match status" value="2"/>
</dbReference>
<dbReference type="AlphaFoldDB" id="A0A840SI66"/>
<comment type="caution">
    <text evidence="10">The sequence shown here is derived from an EMBL/GenBank/DDBJ whole genome shotgun (WGS) entry which is preliminary data.</text>
</comment>
<dbReference type="InterPro" id="IPR036555">
    <property type="entry name" value="NusA_N_sf"/>
</dbReference>
<dbReference type="SUPFAM" id="SSF54814">
    <property type="entry name" value="Prokaryotic type KH domain (KH-domain type II)"/>
    <property type="match status" value="2"/>
</dbReference>
<dbReference type="PANTHER" id="PTHR22648">
    <property type="entry name" value="TRANSCRIPTION TERMINATION FACTOR NUSA"/>
    <property type="match status" value="1"/>
</dbReference>
<evidence type="ECO:0000256" key="7">
    <source>
        <dbReference type="HAMAP-Rule" id="MF_00945"/>
    </source>
</evidence>
<keyword evidence="6 7" id="KW-0804">Transcription</keyword>
<dbReference type="SMART" id="SM00316">
    <property type="entry name" value="S1"/>
    <property type="match status" value="1"/>
</dbReference>
<evidence type="ECO:0000313" key="10">
    <source>
        <dbReference type="EMBL" id="MBB5219596.1"/>
    </source>
</evidence>
<dbReference type="GO" id="GO:0006353">
    <property type="term" value="P:DNA-templated transcription termination"/>
    <property type="evidence" value="ECO:0007669"/>
    <property type="project" value="UniProtKB-UniRule"/>
</dbReference>
<organism evidence="10 11">
    <name type="scientific">Treponema rectale</name>
    <dbReference type="NCBI Taxonomy" id="744512"/>
    <lineage>
        <taxon>Bacteria</taxon>
        <taxon>Pseudomonadati</taxon>
        <taxon>Spirochaetota</taxon>
        <taxon>Spirochaetia</taxon>
        <taxon>Spirochaetales</taxon>
        <taxon>Treponemataceae</taxon>
        <taxon>Treponema</taxon>
    </lineage>
</organism>
<evidence type="ECO:0000259" key="9">
    <source>
        <dbReference type="PROSITE" id="PS50126"/>
    </source>
</evidence>
<evidence type="ECO:0000256" key="2">
    <source>
        <dbReference type="ARBA" id="ARBA00022490"/>
    </source>
</evidence>
<dbReference type="EMBL" id="JACHFR010000003">
    <property type="protein sequence ID" value="MBB5219596.1"/>
    <property type="molecule type" value="Genomic_DNA"/>
</dbReference>
<accession>A0A840SI66</accession>
<evidence type="ECO:0000256" key="4">
    <source>
        <dbReference type="ARBA" id="ARBA00022884"/>
    </source>
</evidence>
<dbReference type="InterPro" id="IPR030842">
    <property type="entry name" value="TF_NusA_bacterial"/>
</dbReference>
<dbReference type="GO" id="GO:0003723">
    <property type="term" value="F:RNA binding"/>
    <property type="evidence" value="ECO:0007669"/>
    <property type="project" value="UniProtKB-UniRule"/>
</dbReference>
<dbReference type="Pfam" id="PF08529">
    <property type="entry name" value="NusA_N"/>
    <property type="match status" value="1"/>
</dbReference>
<keyword evidence="5 7" id="KW-0805">Transcription regulation</keyword>
<evidence type="ECO:0000256" key="3">
    <source>
        <dbReference type="ARBA" id="ARBA00022814"/>
    </source>
</evidence>
<reference evidence="10 11" key="1">
    <citation type="submission" date="2020-08" db="EMBL/GenBank/DDBJ databases">
        <title>Genomic Encyclopedia of Type Strains, Phase IV (KMG-IV): sequencing the most valuable type-strain genomes for metagenomic binning, comparative biology and taxonomic classification.</title>
        <authorList>
            <person name="Goeker M."/>
        </authorList>
    </citation>
    <scope>NUCLEOTIDE SEQUENCE [LARGE SCALE GENOMIC DNA]</scope>
    <source>
        <strain evidence="10 11">DSM 103679</strain>
    </source>
</reference>
<dbReference type="FunFam" id="3.30.300.20:FF:000005">
    <property type="entry name" value="Transcription termination/antitermination protein NusA"/>
    <property type="match status" value="1"/>
</dbReference>
<dbReference type="InterPro" id="IPR015946">
    <property type="entry name" value="KH_dom-like_a/b"/>
</dbReference>
<dbReference type="PANTHER" id="PTHR22648:SF0">
    <property type="entry name" value="TRANSCRIPTION TERMINATION_ANTITERMINATION PROTEIN NUSA"/>
    <property type="match status" value="1"/>
</dbReference>
<dbReference type="Pfam" id="PF26594">
    <property type="entry name" value="KH_NusA_2nd"/>
    <property type="match status" value="1"/>
</dbReference>
<keyword evidence="11" id="KW-1185">Reference proteome</keyword>
<evidence type="ECO:0000256" key="1">
    <source>
        <dbReference type="ARBA" id="ARBA00022472"/>
    </source>
</evidence>
<gene>
    <name evidence="7" type="primary">nusA</name>
    <name evidence="10" type="ORF">HNP77_001978</name>
</gene>
<evidence type="ECO:0000256" key="8">
    <source>
        <dbReference type="SAM" id="MobiDB-lite"/>
    </source>
</evidence>
<dbReference type="GO" id="GO:0031564">
    <property type="term" value="P:transcription antitermination"/>
    <property type="evidence" value="ECO:0007669"/>
    <property type="project" value="UniProtKB-UniRule"/>
</dbReference>
<evidence type="ECO:0000256" key="6">
    <source>
        <dbReference type="ARBA" id="ARBA00023163"/>
    </source>
</evidence>